<feature type="region of interest" description="Disordered" evidence="1">
    <location>
        <begin position="28"/>
        <end position="56"/>
    </location>
</feature>
<evidence type="ECO:0000313" key="2">
    <source>
        <dbReference type="EMBL" id="CAA2100479.1"/>
    </source>
</evidence>
<accession>A0A679IXZ1</accession>
<protein>
    <submittedName>
        <fullName evidence="2">Uncharacterized protein</fullName>
    </submittedName>
</protein>
<dbReference type="EMBL" id="LR743507">
    <property type="protein sequence ID" value="CAA2100479.1"/>
    <property type="molecule type" value="Genomic_DNA"/>
</dbReference>
<dbReference type="AlphaFoldDB" id="A0A679IXZ1"/>
<feature type="compositionally biased region" description="Low complexity" evidence="1">
    <location>
        <begin position="31"/>
        <end position="40"/>
    </location>
</feature>
<name>A0A679IXZ1_VARPD</name>
<evidence type="ECO:0000256" key="1">
    <source>
        <dbReference type="SAM" id="MobiDB-lite"/>
    </source>
</evidence>
<sequence length="272" mass="33153">MRLLQASVPAPRRPVREAMRQKAQWVAQSGAQWARPPVRQQARRRPRQAARPQAQQPLARRRQALRVVEVEAVAGRRWRWWWWRWWWRWWWWRWWWRWCFRLHRFHDRRGRRCMHRCRHRVRRAELCCHFACMVRMAVALRGRLVVLQQVERGVRIARQHRIVVCERSGARIGQRRMRAVVGREERQRVDAALQRDVRHVVGRLRIQFGEWIDRIAARLRRQLERLVRHRVGHGRRRGVDAARRVGEDGVPIGGRRHLRCVAVAMCGLARLR</sequence>
<reference evidence="2" key="1">
    <citation type="submission" date="2019-12" db="EMBL/GenBank/DDBJ databases">
        <authorList>
            <person name="Cremers G."/>
        </authorList>
    </citation>
    <scope>NUCLEOTIDE SEQUENCE</scope>
    <source>
        <strain evidence="2">Vvax</strain>
    </source>
</reference>
<gene>
    <name evidence="2" type="ORF">VVAX_00765</name>
</gene>
<proteinExistence type="predicted"/>
<organism evidence="2">
    <name type="scientific">Variovorax paradoxus</name>
    <dbReference type="NCBI Taxonomy" id="34073"/>
    <lineage>
        <taxon>Bacteria</taxon>
        <taxon>Pseudomonadati</taxon>
        <taxon>Pseudomonadota</taxon>
        <taxon>Betaproteobacteria</taxon>
        <taxon>Burkholderiales</taxon>
        <taxon>Comamonadaceae</taxon>
        <taxon>Variovorax</taxon>
    </lineage>
</organism>